<dbReference type="PANTHER" id="PTHR11559">
    <property type="entry name" value="CARBOXYLESTERASE"/>
    <property type="match status" value="1"/>
</dbReference>
<dbReference type="InterPro" id="IPR019819">
    <property type="entry name" value="Carboxylesterase_B_CS"/>
</dbReference>
<comment type="caution">
    <text evidence="3">The sequence shown here is derived from an EMBL/GenBank/DDBJ whole genome shotgun (WGS) entry which is preliminary data.</text>
</comment>
<protein>
    <submittedName>
        <fullName evidence="3">Carboxylesterase/lipase family protein</fullName>
    </submittedName>
</protein>
<evidence type="ECO:0000256" key="1">
    <source>
        <dbReference type="SAM" id="SignalP"/>
    </source>
</evidence>
<evidence type="ECO:0000313" key="4">
    <source>
        <dbReference type="Proteomes" id="UP001597475"/>
    </source>
</evidence>
<organism evidence="3 4">
    <name type="scientific">Deinococcus taklimakanensis</name>
    <dbReference type="NCBI Taxonomy" id="536443"/>
    <lineage>
        <taxon>Bacteria</taxon>
        <taxon>Thermotogati</taxon>
        <taxon>Deinococcota</taxon>
        <taxon>Deinococci</taxon>
        <taxon>Deinococcales</taxon>
        <taxon>Deinococcaceae</taxon>
        <taxon>Deinococcus</taxon>
    </lineage>
</organism>
<dbReference type="SUPFAM" id="SSF53474">
    <property type="entry name" value="alpha/beta-Hydrolases"/>
    <property type="match status" value="1"/>
</dbReference>
<dbReference type="Proteomes" id="UP001597475">
    <property type="component" value="Unassembled WGS sequence"/>
</dbReference>
<gene>
    <name evidence="3" type="ORF">ACFSR9_05315</name>
</gene>
<feature type="domain" description="Carboxylesterase type B" evidence="2">
    <location>
        <begin position="41"/>
        <end position="519"/>
    </location>
</feature>
<keyword evidence="4" id="KW-1185">Reference proteome</keyword>
<name>A0ABW5P0M0_9DEIO</name>
<feature type="chain" id="PRO_5045773026" evidence="1">
    <location>
        <begin position="21"/>
        <end position="535"/>
    </location>
</feature>
<keyword evidence="1" id="KW-0732">Signal</keyword>
<dbReference type="Pfam" id="PF00135">
    <property type="entry name" value="COesterase"/>
    <property type="match status" value="1"/>
</dbReference>
<proteinExistence type="predicted"/>
<evidence type="ECO:0000259" key="2">
    <source>
        <dbReference type="Pfam" id="PF00135"/>
    </source>
</evidence>
<dbReference type="PROSITE" id="PS00941">
    <property type="entry name" value="CARBOXYLESTERASE_B_2"/>
    <property type="match status" value="1"/>
</dbReference>
<feature type="signal peptide" evidence="1">
    <location>
        <begin position="1"/>
        <end position="20"/>
    </location>
</feature>
<dbReference type="RefSeq" id="WP_386843761.1">
    <property type="nucleotide sequence ID" value="NZ_JBHUMK010000020.1"/>
</dbReference>
<dbReference type="EMBL" id="JBHUMK010000020">
    <property type="protein sequence ID" value="MFD2608861.1"/>
    <property type="molecule type" value="Genomic_DNA"/>
</dbReference>
<dbReference type="Gene3D" id="3.40.50.1820">
    <property type="entry name" value="alpha/beta hydrolase"/>
    <property type="match status" value="1"/>
</dbReference>
<evidence type="ECO:0000313" key="3">
    <source>
        <dbReference type="EMBL" id="MFD2608861.1"/>
    </source>
</evidence>
<accession>A0ABW5P0M0</accession>
<dbReference type="InterPro" id="IPR029058">
    <property type="entry name" value="AB_hydrolase_fold"/>
</dbReference>
<dbReference type="InterPro" id="IPR002018">
    <property type="entry name" value="CarbesteraseB"/>
</dbReference>
<sequence length="535" mass="56231">MKTIFPLLTTAFLLTAGAQAQSPLQPKLAAQPAEATRVAPAAGPVIGSQEHDLSVWEGIPYAQAPVGNLRWRAPQPLAAWTQERPALQPGAACAQAIHVPGQVQTTVRGAEDCLFLNVYAPQNARGLPVMVWIHGGSFTSGAGSDYDPRTLAREQGVVVVTVNYRLGALGFLALPALEDNGSVGNYGLLDQQLALKWVRQNIAAFGGDARNVTAFGESAGGMSVCQQLLMPGSRGLFDKAIIQSGPCSDAQLTAPRNTAIAKSTSAAEGLGGCKANDAACLRALPVEQVIQAKPKGIPATVTFPPLYGDPSLPFSPSAVYRQGKNQEAVAPVPLLIGSNQNEGTIFASFASEPGRDISALQYLGANYAFGGVSGVLKALVNYPTSRYPTRGLAAAAVSTDNLFACPTSDMARTRTAQTPVYAYEFRDQNVPYLSYLKPSVAVPSFGAYHAAEVASIMGASAALGDYTRFSPAQLELAKTMRSYWANFAKTGNPNGAGLPEWPRMDTAGNKVLAFAPAQVGVVSDFRTSHKCGSVW</sequence>
<dbReference type="InterPro" id="IPR050309">
    <property type="entry name" value="Type-B_Carboxylest/Lipase"/>
</dbReference>
<reference evidence="4" key="1">
    <citation type="journal article" date="2019" name="Int. J. Syst. Evol. Microbiol.">
        <title>The Global Catalogue of Microorganisms (GCM) 10K type strain sequencing project: providing services to taxonomists for standard genome sequencing and annotation.</title>
        <authorList>
            <consortium name="The Broad Institute Genomics Platform"/>
            <consortium name="The Broad Institute Genome Sequencing Center for Infectious Disease"/>
            <person name="Wu L."/>
            <person name="Ma J."/>
        </authorList>
    </citation>
    <scope>NUCLEOTIDE SEQUENCE [LARGE SCALE GENOMIC DNA]</scope>
    <source>
        <strain evidence="4">KCTC 33842</strain>
    </source>
</reference>